<name>A0A516KMV3_9CAUD</name>
<keyword evidence="2" id="KW-1185">Reference proteome</keyword>
<organism evidence="1 2">
    <name type="scientific">Bacillus phage vB_BmeM-Goe8</name>
    <dbReference type="NCBI Taxonomy" id="2593638"/>
    <lineage>
        <taxon>Viruses</taxon>
        <taxon>Duplodnaviria</taxon>
        <taxon>Heunggongvirae</taxon>
        <taxon>Uroviricota</taxon>
        <taxon>Caudoviricetes</taxon>
        <taxon>Herelleviridae</taxon>
        <taxon>Bastillevirinae</taxon>
        <taxon>Goettingenvirus</taxon>
        <taxon>Goettingenvirus goe8</taxon>
    </lineage>
</organism>
<protein>
    <submittedName>
        <fullName evidence="1">Uncharacterized protein</fullName>
    </submittedName>
</protein>
<sequence length="70" mass="8541">MNNPKYRRDITKVHTVKKHEAAWVIDNPDSQYLDVELEIHIKELDIKHTIYRIWTVSEWESIKKQGYFIE</sequence>
<dbReference type="Proteomes" id="UP000317800">
    <property type="component" value="Segment"/>
</dbReference>
<gene>
    <name evidence="1" type="ORF">Goe8_c01490</name>
</gene>
<dbReference type="EMBL" id="MN043729">
    <property type="protein sequence ID" value="QDP42922.1"/>
    <property type="molecule type" value="Genomic_DNA"/>
</dbReference>
<accession>A0A516KMV3</accession>
<proteinExistence type="predicted"/>
<reference evidence="1 2" key="1">
    <citation type="submission" date="2019-06" db="EMBL/GenBank/DDBJ databases">
        <authorList>
            <person name="Hertel R."/>
        </authorList>
    </citation>
    <scope>NUCLEOTIDE SEQUENCE [LARGE SCALE GENOMIC DNA]</scope>
</reference>
<evidence type="ECO:0000313" key="2">
    <source>
        <dbReference type="Proteomes" id="UP000317800"/>
    </source>
</evidence>
<evidence type="ECO:0000313" key="1">
    <source>
        <dbReference type="EMBL" id="QDP42922.1"/>
    </source>
</evidence>